<feature type="transmembrane region" description="Helical" evidence="6">
    <location>
        <begin position="425"/>
        <end position="447"/>
    </location>
</feature>
<dbReference type="EMBL" id="KN847478">
    <property type="protein sequence ID" value="KIX04491.1"/>
    <property type="molecule type" value="Genomic_DNA"/>
</dbReference>
<dbReference type="Pfam" id="PF06609">
    <property type="entry name" value="TRI12"/>
    <property type="match status" value="1"/>
</dbReference>
<dbReference type="GO" id="GO:0005886">
    <property type="term" value="C:plasma membrane"/>
    <property type="evidence" value="ECO:0007669"/>
    <property type="project" value="TreeGrafter"/>
</dbReference>
<comment type="subcellular location">
    <subcellularLocation>
        <location evidence="1">Membrane</location>
        <topology evidence="1">Multi-pass membrane protein</topology>
    </subcellularLocation>
</comment>
<proteinExistence type="predicted"/>
<dbReference type="InterPro" id="IPR020846">
    <property type="entry name" value="MFS_dom"/>
</dbReference>
<name>A0A0D2IN01_9EURO</name>
<dbReference type="PANTHER" id="PTHR23501:SF195">
    <property type="entry name" value="PEP5"/>
    <property type="match status" value="1"/>
</dbReference>
<feature type="transmembrane region" description="Helical" evidence="6">
    <location>
        <begin position="558"/>
        <end position="576"/>
    </location>
</feature>
<feature type="transmembrane region" description="Helical" evidence="6">
    <location>
        <begin position="157"/>
        <end position="178"/>
    </location>
</feature>
<keyword evidence="2" id="KW-0813">Transport</keyword>
<evidence type="ECO:0000256" key="3">
    <source>
        <dbReference type="ARBA" id="ARBA00022692"/>
    </source>
</evidence>
<feature type="transmembrane region" description="Helical" evidence="6">
    <location>
        <begin position="190"/>
        <end position="209"/>
    </location>
</feature>
<dbReference type="VEuPathDB" id="FungiDB:Z518_05361"/>
<dbReference type="AlphaFoldDB" id="A0A0D2IN01"/>
<dbReference type="GO" id="GO:0022857">
    <property type="term" value="F:transmembrane transporter activity"/>
    <property type="evidence" value="ECO:0007669"/>
    <property type="project" value="InterPro"/>
</dbReference>
<feature type="transmembrane region" description="Helical" evidence="6">
    <location>
        <begin position="296"/>
        <end position="316"/>
    </location>
</feature>
<dbReference type="Proteomes" id="UP000053617">
    <property type="component" value="Unassembled WGS sequence"/>
</dbReference>
<dbReference type="PROSITE" id="PS50850">
    <property type="entry name" value="MFS"/>
    <property type="match status" value="1"/>
</dbReference>
<dbReference type="SUPFAM" id="SSF103473">
    <property type="entry name" value="MFS general substrate transporter"/>
    <property type="match status" value="1"/>
</dbReference>
<feature type="transmembrane region" description="Helical" evidence="6">
    <location>
        <begin position="65"/>
        <end position="91"/>
    </location>
</feature>
<dbReference type="Gene3D" id="1.20.1250.20">
    <property type="entry name" value="MFS general substrate transporter like domains"/>
    <property type="match status" value="1"/>
</dbReference>
<feature type="transmembrane region" description="Helical" evidence="6">
    <location>
        <begin position="132"/>
        <end position="151"/>
    </location>
</feature>
<gene>
    <name evidence="8" type="ORF">Z518_05361</name>
</gene>
<feature type="transmembrane region" description="Helical" evidence="6">
    <location>
        <begin position="221"/>
        <end position="242"/>
    </location>
</feature>
<evidence type="ECO:0000259" key="7">
    <source>
        <dbReference type="PROSITE" id="PS50850"/>
    </source>
</evidence>
<keyword evidence="9" id="KW-1185">Reference proteome</keyword>
<feature type="transmembrane region" description="Helical" evidence="6">
    <location>
        <begin position="370"/>
        <end position="388"/>
    </location>
</feature>
<dbReference type="InterPro" id="IPR010573">
    <property type="entry name" value="MFS_Str1/Tri12-like"/>
</dbReference>
<dbReference type="OrthoDB" id="2587356at2759"/>
<dbReference type="GeneID" id="25293432"/>
<feature type="transmembrane region" description="Helical" evidence="6">
    <location>
        <begin position="336"/>
        <end position="364"/>
    </location>
</feature>
<evidence type="ECO:0000256" key="2">
    <source>
        <dbReference type="ARBA" id="ARBA00022448"/>
    </source>
</evidence>
<dbReference type="InterPro" id="IPR036259">
    <property type="entry name" value="MFS_trans_sf"/>
</dbReference>
<evidence type="ECO:0000256" key="1">
    <source>
        <dbReference type="ARBA" id="ARBA00004141"/>
    </source>
</evidence>
<feature type="transmembrane region" description="Helical" evidence="6">
    <location>
        <begin position="262"/>
        <end position="284"/>
    </location>
</feature>
<keyword evidence="3 6" id="KW-0812">Transmembrane</keyword>
<evidence type="ECO:0000256" key="4">
    <source>
        <dbReference type="ARBA" id="ARBA00022989"/>
    </source>
</evidence>
<keyword evidence="5 6" id="KW-0472">Membrane</keyword>
<feature type="transmembrane region" description="Helical" evidence="6">
    <location>
        <begin position="103"/>
        <end position="120"/>
    </location>
</feature>
<organism evidence="8 9">
    <name type="scientific">Rhinocladiella mackenziei CBS 650.93</name>
    <dbReference type="NCBI Taxonomy" id="1442369"/>
    <lineage>
        <taxon>Eukaryota</taxon>
        <taxon>Fungi</taxon>
        <taxon>Dikarya</taxon>
        <taxon>Ascomycota</taxon>
        <taxon>Pezizomycotina</taxon>
        <taxon>Eurotiomycetes</taxon>
        <taxon>Chaetothyriomycetidae</taxon>
        <taxon>Chaetothyriales</taxon>
        <taxon>Herpotrichiellaceae</taxon>
        <taxon>Rhinocladiella</taxon>
    </lineage>
</organism>
<feature type="transmembrane region" description="Helical" evidence="6">
    <location>
        <begin position="400"/>
        <end position="419"/>
    </location>
</feature>
<reference evidence="8 9" key="1">
    <citation type="submission" date="2015-01" db="EMBL/GenBank/DDBJ databases">
        <title>The Genome Sequence of Rhinocladiella mackenzie CBS 650.93.</title>
        <authorList>
            <consortium name="The Broad Institute Genomics Platform"/>
            <person name="Cuomo C."/>
            <person name="de Hoog S."/>
            <person name="Gorbushina A."/>
            <person name="Stielow B."/>
            <person name="Teixiera M."/>
            <person name="Abouelleil A."/>
            <person name="Chapman S.B."/>
            <person name="Priest M."/>
            <person name="Young S.K."/>
            <person name="Wortman J."/>
            <person name="Nusbaum C."/>
            <person name="Birren B."/>
        </authorList>
    </citation>
    <scope>NUCLEOTIDE SEQUENCE [LARGE SCALE GENOMIC DNA]</scope>
    <source>
        <strain evidence="8 9">CBS 650.93</strain>
    </source>
</reference>
<feature type="domain" description="Major facilitator superfamily (MFS) profile" evidence="7">
    <location>
        <begin position="66"/>
        <end position="581"/>
    </location>
</feature>
<protein>
    <recommendedName>
        <fullName evidence="7">Major facilitator superfamily (MFS) profile domain-containing protein</fullName>
    </recommendedName>
</protein>
<evidence type="ECO:0000256" key="6">
    <source>
        <dbReference type="SAM" id="Phobius"/>
    </source>
</evidence>
<keyword evidence="4 6" id="KW-1133">Transmembrane helix</keyword>
<evidence type="ECO:0000256" key="5">
    <source>
        <dbReference type="ARBA" id="ARBA00023136"/>
    </source>
</evidence>
<dbReference type="RefSeq" id="XP_013271627.1">
    <property type="nucleotide sequence ID" value="XM_013416173.1"/>
</dbReference>
<dbReference type="PANTHER" id="PTHR23501">
    <property type="entry name" value="MAJOR FACILITATOR SUPERFAMILY"/>
    <property type="match status" value="1"/>
</dbReference>
<sequence>MSTTVDQPSKASMAAHEIEHTDVDHNPHHQHRQNNISALDLEDDPHRAALEDNPDKAEIPSWSTLLAVLFLGLSFVAPVSIGFTMTASVIVPIGTALGDVTNITWIVGSWSVASSVFFSLAGSLSDVFGRRWLIIAGNGVNLVGAIAGATAQSVEAVIGGMTLLGAGCGLIFVAYAGIPELLPNKWRGIGLGFTEFCILLPFAGLAVLLGNLLTANASWRWIFYLAIIYSGVSLVGVTAFYFPPSRPQADYEKSRWQEVRELDYIGITLYTGGLTTLLIGLTWAGTTAHPWASVSVIAPIVIGVVTLAACFVYDFFVPKNPFFPLRLFRQVREFTLLLSFVFVAGMVYFTMAALLPLGALYMITKDPVEIGVISIPGGLSQVLGGFVIPALVHKFKHIKIQILVALVIQTAFTACYSTVIPTNKAGWMALQFFAQACFPCVTVLCYVTAGLHVRQRDLGIASGLIGTFRSAGGSVGNAVFNTILNSYISSRLGPSIAAAAVAAGYPSDGLDQLIPAVIATGSGVPEQFVGLNPPVSAAVQAASAEAFRDTYAYGFRRMFWCTIPFGAVAVFAACWIKDPSRYLTNHVAVHMEREVVGGTSTSVATKGSVAMSVNTPSEGEKNVEV</sequence>
<dbReference type="HOGENOM" id="CLU_000960_25_2_1"/>
<evidence type="ECO:0000313" key="9">
    <source>
        <dbReference type="Proteomes" id="UP000053617"/>
    </source>
</evidence>
<evidence type="ECO:0000313" key="8">
    <source>
        <dbReference type="EMBL" id="KIX04491.1"/>
    </source>
</evidence>
<accession>A0A0D2IN01</accession>